<evidence type="ECO:0000256" key="1">
    <source>
        <dbReference type="SAM" id="SignalP"/>
    </source>
</evidence>
<keyword evidence="2" id="KW-0614">Plasmid</keyword>
<keyword evidence="3" id="KW-1185">Reference proteome</keyword>
<dbReference type="Proteomes" id="UP001164020">
    <property type="component" value="Plasmid unnamed2"/>
</dbReference>
<feature type="signal peptide" evidence="1">
    <location>
        <begin position="1"/>
        <end position="24"/>
    </location>
</feature>
<protein>
    <submittedName>
        <fullName evidence="2">DUF411 domain-containing protein</fullName>
    </submittedName>
</protein>
<reference evidence="2" key="1">
    <citation type="submission" date="2022-12" db="EMBL/GenBank/DDBJ databases">
        <title>Jiella pelagia sp. nov., isolated from phosphonate enriched culture of Northwest Pacific surface seawater.</title>
        <authorList>
            <person name="Shin D.Y."/>
            <person name="Hwang C.Y."/>
        </authorList>
    </citation>
    <scope>NUCLEOTIDE SEQUENCE</scope>
    <source>
        <strain evidence="2">HL-NP1</strain>
        <plasmid evidence="2">unnamed2</plasmid>
    </source>
</reference>
<gene>
    <name evidence="2" type="ORF">OH818_28715</name>
</gene>
<feature type="chain" id="PRO_5045701140" evidence="1">
    <location>
        <begin position="25"/>
        <end position="147"/>
    </location>
</feature>
<name>A0ABY7C9L1_9HYPH</name>
<evidence type="ECO:0000313" key="2">
    <source>
        <dbReference type="EMBL" id="WAP71458.1"/>
    </source>
</evidence>
<dbReference type="Pfam" id="PF04214">
    <property type="entry name" value="DUF411"/>
    <property type="match status" value="1"/>
</dbReference>
<organism evidence="2 3">
    <name type="scientific">Jiella pelagia</name>
    <dbReference type="NCBI Taxonomy" id="2986949"/>
    <lineage>
        <taxon>Bacteria</taxon>
        <taxon>Pseudomonadati</taxon>
        <taxon>Pseudomonadota</taxon>
        <taxon>Alphaproteobacteria</taxon>
        <taxon>Hyphomicrobiales</taxon>
        <taxon>Aurantimonadaceae</taxon>
        <taxon>Jiella</taxon>
    </lineage>
</organism>
<evidence type="ECO:0000313" key="3">
    <source>
        <dbReference type="Proteomes" id="UP001164020"/>
    </source>
</evidence>
<keyword evidence="1" id="KW-0732">Signal</keyword>
<accession>A0ABY7C9L1</accession>
<geneLocation type="plasmid" evidence="2 3">
    <name>unnamed2</name>
</geneLocation>
<dbReference type="RefSeq" id="WP_083591512.1">
    <property type="nucleotide sequence ID" value="NZ_CP114030.1"/>
</dbReference>
<sequence length="147" mass="15416">MSFKTAFAAGIVSGLLLTSSLASAHDKIDVISTSGCGCCIGWVRHMQDAGYKVTNLAMADLHARKMQAGLKQGQTSCHTAFVNGYVIEGHVPATDVGRLLSEKPDAIGLTVPGMPQDAPGMGTGDEHYDVFLVKNDGTAEIFGSYPV</sequence>
<dbReference type="InterPro" id="IPR007332">
    <property type="entry name" value="DUF411"/>
</dbReference>
<dbReference type="EMBL" id="CP114030">
    <property type="protein sequence ID" value="WAP71458.1"/>
    <property type="molecule type" value="Genomic_DNA"/>
</dbReference>
<proteinExistence type="predicted"/>